<feature type="transmembrane region" description="Helical" evidence="7">
    <location>
        <begin position="33"/>
        <end position="54"/>
    </location>
</feature>
<dbReference type="InterPro" id="IPR051393">
    <property type="entry name" value="ABC_transporter_permease"/>
</dbReference>
<keyword evidence="2 7" id="KW-0813">Transport</keyword>
<evidence type="ECO:0000313" key="11">
    <source>
        <dbReference type="Proteomes" id="UP001432401"/>
    </source>
</evidence>
<dbReference type="PANTHER" id="PTHR30193">
    <property type="entry name" value="ABC TRANSPORTER PERMEASE PROTEIN"/>
    <property type="match status" value="1"/>
</dbReference>
<dbReference type="Pfam" id="PF00528">
    <property type="entry name" value="BPD_transp_1"/>
    <property type="match status" value="1"/>
</dbReference>
<evidence type="ECO:0000313" key="10">
    <source>
        <dbReference type="EMBL" id="MES0836371.1"/>
    </source>
</evidence>
<accession>A0ABV2A0C9</accession>
<feature type="region of interest" description="Disordered" evidence="8">
    <location>
        <begin position="1"/>
        <end position="26"/>
    </location>
</feature>
<evidence type="ECO:0000256" key="3">
    <source>
        <dbReference type="ARBA" id="ARBA00022475"/>
    </source>
</evidence>
<evidence type="ECO:0000256" key="6">
    <source>
        <dbReference type="ARBA" id="ARBA00023136"/>
    </source>
</evidence>
<comment type="caution">
    <text evidence="10">The sequence shown here is derived from an EMBL/GenBank/DDBJ whole genome shotgun (WGS) entry which is preliminary data.</text>
</comment>
<proteinExistence type="inferred from homology"/>
<dbReference type="InterPro" id="IPR000515">
    <property type="entry name" value="MetI-like"/>
</dbReference>
<dbReference type="RefSeq" id="WP_352985193.1">
    <property type="nucleotide sequence ID" value="NZ_JBEQNB010000012.1"/>
</dbReference>
<keyword evidence="11" id="KW-1185">Reference proteome</keyword>
<evidence type="ECO:0000256" key="4">
    <source>
        <dbReference type="ARBA" id="ARBA00022692"/>
    </source>
</evidence>
<dbReference type="EMBL" id="JBEQNB010000012">
    <property type="protein sequence ID" value="MES0836371.1"/>
    <property type="molecule type" value="Genomic_DNA"/>
</dbReference>
<evidence type="ECO:0000256" key="5">
    <source>
        <dbReference type="ARBA" id="ARBA00022989"/>
    </source>
</evidence>
<feature type="domain" description="ABC transmembrane type-1" evidence="9">
    <location>
        <begin position="92"/>
        <end position="305"/>
    </location>
</feature>
<organism evidence="10 11">
    <name type="scientific">Nocardiopsis tropica</name>
    <dbReference type="NCBI Taxonomy" id="109330"/>
    <lineage>
        <taxon>Bacteria</taxon>
        <taxon>Bacillati</taxon>
        <taxon>Actinomycetota</taxon>
        <taxon>Actinomycetes</taxon>
        <taxon>Streptosporangiales</taxon>
        <taxon>Nocardiopsidaceae</taxon>
        <taxon>Nocardiopsis</taxon>
    </lineage>
</organism>
<dbReference type="InterPro" id="IPR035906">
    <property type="entry name" value="MetI-like_sf"/>
</dbReference>
<feature type="transmembrane region" description="Helical" evidence="7">
    <location>
        <begin position="178"/>
        <end position="201"/>
    </location>
</feature>
<feature type="transmembrane region" description="Helical" evidence="7">
    <location>
        <begin position="283"/>
        <end position="304"/>
    </location>
</feature>
<evidence type="ECO:0000256" key="8">
    <source>
        <dbReference type="SAM" id="MobiDB-lite"/>
    </source>
</evidence>
<name>A0ABV2A0C9_9ACTN</name>
<dbReference type="Proteomes" id="UP001432401">
    <property type="component" value="Unassembled WGS sequence"/>
</dbReference>
<dbReference type="Gene3D" id="1.10.3720.10">
    <property type="entry name" value="MetI-like"/>
    <property type="match status" value="1"/>
</dbReference>
<evidence type="ECO:0000256" key="1">
    <source>
        <dbReference type="ARBA" id="ARBA00004651"/>
    </source>
</evidence>
<reference evidence="10 11" key="1">
    <citation type="submission" date="2024-06" db="EMBL/GenBank/DDBJ databases">
        <authorList>
            <person name="Bataeva Y.V."/>
            <person name="Grigorian L.N."/>
            <person name="Solomentsev V.I."/>
        </authorList>
    </citation>
    <scope>NUCLEOTIDE SEQUENCE [LARGE SCALE GENOMIC DNA]</scope>
    <source>
        <strain evidence="11">SCPM-O-B-12605 (RCAM04882)</strain>
    </source>
</reference>
<gene>
    <name evidence="10" type="ORF">ABUK86_21515</name>
</gene>
<feature type="transmembrane region" description="Helical" evidence="7">
    <location>
        <begin position="232"/>
        <end position="252"/>
    </location>
</feature>
<dbReference type="PANTHER" id="PTHR30193:SF37">
    <property type="entry name" value="INNER MEMBRANE ABC TRANSPORTER PERMEASE PROTEIN YCJO"/>
    <property type="match status" value="1"/>
</dbReference>
<dbReference type="SUPFAM" id="SSF161098">
    <property type="entry name" value="MetI-like"/>
    <property type="match status" value="1"/>
</dbReference>
<comment type="similarity">
    <text evidence="7">Belongs to the binding-protein-dependent transport system permease family.</text>
</comment>
<dbReference type="CDD" id="cd06261">
    <property type="entry name" value="TM_PBP2"/>
    <property type="match status" value="1"/>
</dbReference>
<feature type="transmembrane region" description="Helical" evidence="7">
    <location>
        <begin position="126"/>
        <end position="146"/>
    </location>
</feature>
<evidence type="ECO:0000256" key="7">
    <source>
        <dbReference type="RuleBase" id="RU363032"/>
    </source>
</evidence>
<comment type="subcellular location">
    <subcellularLocation>
        <location evidence="1 7">Cell membrane</location>
        <topology evidence="1 7">Multi-pass membrane protein</topology>
    </subcellularLocation>
</comment>
<keyword evidence="4 7" id="KW-0812">Transmembrane</keyword>
<evidence type="ECO:0000256" key="2">
    <source>
        <dbReference type="ARBA" id="ARBA00022448"/>
    </source>
</evidence>
<feature type="transmembrane region" description="Helical" evidence="7">
    <location>
        <begin position="91"/>
        <end position="114"/>
    </location>
</feature>
<dbReference type="PROSITE" id="PS50928">
    <property type="entry name" value="ABC_TM1"/>
    <property type="match status" value="1"/>
</dbReference>
<sequence length="316" mass="34265">METAMATPATPVGSTNPPPTAPARRPRSHRTAVPWWFVLPALAFFAFAVLVPSARGAAYSFTDWDGLARTFDFVGLDQYRSLLTDEAARGALIHTLLIAFAVTVAQNAVGLLLALGVNSRIRSRNVLRVFFFAPAVITPVVTAYLWKYLYAPEGAVNAAFDALGLGFLAQNWLGDSGIALWSVVAVIVWQFSGYSMVIFLAGLQSIPREVYEASDMDGAGPFRRFWHIVRPMLAPALTINLMLSLIGGLKLFDQVWVMTQGGPGGATDTLSTVIYREAFQFNAFAYSTAMAVVLTVFVIVLSGVQYGALGRQEKNS</sequence>
<keyword evidence="5 7" id="KW-1133">Transmembrane helix</keyword>
<keyword evidence="3" id="KW-1003">Cell membrane</keyword>
<protein>
    <submittedName>
        <fullName evidence="10">Sugar ABC transporter permease</fullName>
    </submittedName>
</protein>
<evidence type="ECO:0000259" key="9">
    <source>
        <dbReference type="PROSITE" id="PS50928"/>
    </source>
</evidence>
<keyword evidence="6 7" id="KW-0472">Membrane</keyword>